<dbReference type="EC" id="3.5.99.6" evidence="2"/>
<comment type="similarity">
    <text evidence="2">Belongs to the glucosamine/galactosamine-6-phosphate isomerase family. NagB subfamily.</text>
</comment>
<dbReference type="PANTHER" id="PTHR11280:SF5">
    <property type="entry name" value="GLUCOSAMINE-6-PHOSPHATE ISOMERASE"/>
    <property type="match status" value="1"/>
</dbReference>
<dbReference type="PANTHER" id="PTHR11280">
    <property type="entry name" value="GLUCOSAMINE-6-PHOSPHATE ISOMERASE"/>
    <property type="match status" value="1"/>
</dbReference>
<dbReference type="UniPathway" id="UPA00629">
    <property type="reaction ID" value="UER00684"/>
</dbReference>
<dbReference type="PROSITE" id="PS01161">
    <property type="entry name" value="GLC_GALNAC_ISOMERASE"/>
    <property type="match status" value="1"/>
</dbReference>
<dbReference type="InterPro" id="IPR037171">
    <property type="entry name" value="NagB/RpiA_transferase-like"/>
</dbReference>
<proteinExistence type="inferred from homology"/>
<dbReference type="GO" id="GO:0006043">
    <property type="term" value="P:glucosamine catabolic process"/>
    <property type="evidence" value="ECO:0007669"/>
    <property type="project" value="TreeGrafter"/>
</dbReference>
<dbReference type="InterPro" id="IPR004547">
    <property type="entry name" value="Glucosamine6P_isomerase"/>
</dbReference>
<evidence type="ECO:0000313" key="4">
    <source>
        <dbReference type="EMBL" id="TWU01460.1"/>
    </source>
</evidence>
<feature type="active site" description="For ring-opening step" evidence="2">
    <location>
        <position position="154"/>
    </location>
</feature>
<dbReference type="Gene3D" id="3.40.50.1360">
    <property type="match status" value="1"/>
</dbReference>
<evidence type="ECO:0000256" key="1">
    <source>
        <dbReference type="ARBA" id="ARBA00022801"/>
    </source>
</evidence>
<gene>
    <name evidence="4" type="primary">nagB_2</name>
    <name evidence="2" type="synonym">nagB</name>
    <name evidence="4" type="ORF">Pla100_11940</name>
</gene>
<feature type="domain" description="Glucosamine/galactosamine-6-phosphate isomerase" evidence="3">
    <location>
        <begin position="10"/>
        <end position="239"/>
    </location>
</feature>
<dbReference type="GO" id="GO:0042802">
    <property type="term" value="F:identical protein binding"/>
    <property type="evidence" value="ECO:0007669"/>
    <property type="project" value="TreeGrafter"/>
</dbReference>
<comment type="catalytic activity">
    <reaction evidence="2">
        <text>alpha-D-glucosamine 6-phosphate + H2O = beta-D-fructose 6-phosphate + NH4(+)</text>
        <dbReference type="Rhea" id="RHEA:12172"/>
        <dbReference type="ChEBI" id="CHEBI:15377"/>
        <dbReference type="ChEBI" id="CHEBI:28938"/>
        <dbReference type="ChEBI" id="CHEBI:57634"/>
        <dbReference type="ChEBI" id="CHEBI:75989"/>
        <dbReference type="EC" id="3.5.99.6"/>
    </reaction>
</comment>
<dbReference type="Proteomes" id="UP000316213">
    <property type="component" value="Unassembled WGS sequence"/>
</dbReference>
<feature type="active site" description="For ring-opening step" evidence="2">
    <location>
        <position position="147"/>
    </location>
</feature>
<evidence type="ECO:0000313" key="5">
    <source>
        <dbReference type="Proteomes" id="UP000316213"/>
    </source>
</evidence>
<feature type="active site" description="Proton acceptor; for ring-opening step" evidence="2">
    <location>
        <position position="149"/>
    </location>
</feature>
<dbReference type="RefSeq" id="WP_146576758.1">
    <property type="nucleotide sequence ID" value="NZ_SJPM01000002.1"/>
</dbReference>
<feature type="active site" description="Proton acceptor; for enolization step" evidence="2">
    <location>
        <position position="74"/>
    </location>
</feature>
<name>A0A5C6AP52_9BACT</name>
<dbReference type="CDD" id="cd01399">
    <property type="entry name" value="GlcN6P_deaminase"/>
    <property type="match status" value="1"/>
</dbReference>
<protein>
    <recommendedName>
        <fullName evidence="2">Glucosamine-6-phosphate deaminase</fullName>
        <ecNumber evidence="2">3.5.99.6</ecNumber>
    </recommendedName>
    <alternativeName>
        <fullName evidence="2">GlcN6P deaminase</fullName>
        <shortName evidence="2">GNPDA</shortName>
    </alternativeName>
    <alternativeName>
        <fullName evidence="2">Glucosamine-6-phosphate isomerase</fullName>
    </alternativeName>
</protein>
<dbReference type="InterPro" id="IPR018321">
    <property type="entry name" value="Glucosamine6P_isomerase_CS"/>
</dbReference>
<dbReference type="InterPro" id="IPR006148">
    <property type="entry name" value="Glc/Gal-6P_isomerase"/>
</dbReference>
<dbReference type="GO" id="GO:0005975">
    <property type="term" value="P:carbohydrate metabolic process"/>
    <property type="evidence" value="ECO:0007669"/>
    <property type="project" value="InterPro"/>
</dbReference>
<reference evidence="4 5" key="1">
    <citation type="submission" date="2019-02" db="EMBL/GenBank/DDBJ databases">
        <title>Deep-cultivation of Planctomycetes and their phenomic and genomic characterization uncovers novel biology.</title>
        <authorList>
            <person name="Wiegand S."/>
            <person name="Jogler M."/>
            <person name="Boedeker C."/>
            <person name="Pinto D."/>
            <person name="Vollmers J."/>
            <person name="Rivas-Marin E."/>
            <person name="Kohn T."/>
            <person name="Peeters S.H."/>
            <person name="Heuer A."/>
            <person name="Rast P."/>
            <person name="Oberbeckmann S."/>
            <person name="Bunk B."/>
            <person name="Jeske O."/>
            <person name="Meyerdierks A."/>
            <person name="Storesund J.E."/>
            <person name="Kallscheuer N."/>
            <person name="Luecker S."/>
            <person name="Lage O.M."/>
            <person name="Pohl T."/>
            <person name="Merkel B.J."/>
            <person name="Hornburger P."/>
            <person name="Mueller R.-W."/>
            <person name="Bruemmer F."/>
            <person name="Labrenz M."/>
            <person name="Spormann A.M."/>
            <person name="Op Den Camp H."/>
            <person name="Overmann J."/>
            <person name="Amann R."/>
            <person name="Jetten M.S.M."/>
            <person name="Mascher T."/>
            <person name="Medema M.H."/>
            <person name="Devos D.P."/>
            <person name="Kaster A.-K."/>
            <person name="Ovreas L."/>
            <person name="Rohde M."/>
            <person name="Galperin M.Y."/>
            <person name="Jogler C."/>
        </authorList>
    </citation>
    <scope>NUCLEOTIDE SEQUENCE [LARGE SCALE GENOMIC DNA]</scope>
    <source>
        <strain evidence="4 5">Pla100</strain>
    </source>
</reference>
<accession>A0A5C6AP52</accession>
<comment type="function">
    <text evidence="2">Catalyzes the reversible isomerization-deamination of glucosamine 6-phosphate (GlcN6P) to form fructose 6-phosphate (Fru6P) and ammonium ion.</text>
</comment>
<dbReference type="GO" id="GO:0004342">
    <property type="term" value="F:glucosamine-6-phosphate deaminase activity"/>
    <property type="evidence" value="ECO:0007669"/>
    <property type="project" value="UniProtKB-UniRule"/>
</dbReference>
<dbReference type="HAMAP" id="MF_01241">
    <property type="entry name" value="GlcN6P_deamin"/>
    <property type="match status" value="1"/>
</dbReference>
<keyword evidence="5" id="KW-1185">Reference proteome</keyword>
<organism evidence="4 5">
    <name type="scientific">Neorhodopirellula pilleata</name>
    <dbReference type="NCBI Taxonomy" id="2714738"/>
    <lineage>
        <taxon>Bacteria</taxon>
        <taxon>Pseudomonadati</taxon>
        <taxon>Planctomycetota</taxon>
        <taxon>Planctomycetia</taxon>
        <taxon>Pirellulales</taxon>
        <taxon>Pirellulaceae</taxon>
        <taxon>Neorhodopirellula</taxon>
    </lineage>
</organism>
<dbReference type="NCBIfam" id="TIGR00502">
    <property type="entry name" value="nagB"/>
    <property type="match status" value="1"/>
</dbReference>
<evidence type="ECO:0000256" key="2">
    <source>
        <dbReference type="HAMAP-Rule" id="MF_01241"/>
    </source>
</evidence>
<dbReference type="OrthoDB" id="9791139at2"/>
<dbReference type="GO" id="GO:0019262">
    <property type="term" value="P:N-acetylneuraminate catabolic process"/>
    <property type="evidence" value="ECO:0007669"/>
    <property type="project" value="UniProtKB-UniRule"/>
</dbReference>
<keyword evidence="2" id="KW-0119">Carbohydrate metabolism</keyword>
<dbReference type="GO" id="GO:0006046">
    <property type="term" value="P:N-acetylglucosamine catabolic process"/>
    <property type="evidence" value="ECO:0007669"/>
    <property type="project" value="UniProtKB-UniRule"/>
</dbReference>
<dbReference type="AlphaFoldDB" id="A0A5C6AP52"/>
<comment type="caution">
    <text evidence="2">Lacks conserved residue(s) required for the propagation of feature annotation.</text>
</comment>
<comment type="caution">
    <text evidence="4">The sequence shown here is derived from an EMBL/GenBank/DDBJ whole genome shotgun (WGS) entry which is preliminary data.</text>
</comment>
<sequence>MAILYTVLEDHESASRHVAGLLVETINRHSPDTSGLCTLGLATGSTPLSVYENLCRRYQSGEVSFQGITTFNLDEYVGLPPEHPQSYLAYMRTNLFDHVDLDRSKTHLPAAHQIDDSHSAEAISRRYESEIENAGGIDWQLLGIGVNGHIGFNEPGATIDSPTRLVDLAASTIEANSRFFESTDQVPKQAITMGIGTILKARKIVLLATGAAKAEAVAAAINGPVTSDNPASFLQTHSDVLFVLDREAASAIA</sequence>
<dbReference type="Pfam" id="PF01182">
    <property type="entry name" value="Glucosamine_iso"/>
    <property type="match status" value="1"/>
</dbReference>
<keyword evidence="1 2" id="KW-0378">Hydrolase</keyword>
<dbReference type="GO" id="GO:0005737">
    <property type="term" value="C:cytoplasm"/>
    <property type="evidence" value="ECO:0007669"/>
    <property type="project" value="TreeGrafter"/>
</dbReference>
<comment type="pathway">
    <text evidence="2">Amino-sugar metabolism; N-acetylneuraminate degradation; D-fructose 6-phosphate from N-acetylneuraminate: step 5/5.</text>
</comment>
<dbReference type="SUPFAM" id="SSF100950">
    <property type="entry name" value="NagB/RpiA/CoA transferase-like"/>
    <property type="match status" value="1"/>
</dbReference>
<dbReference type="EMBL" id="SJPM01000002">
    <property type="protein sequence ID" value="TWU01460.1"/>
    <property type="molecule type" value="Genomic_DNA"/>
</dbReference>
<evidence type="ECO:0000259" key="3">
    <source>
        <dbReference type="Pfam" id="PF01182"/>
    </source>
</evidence>